<proteinExistence type="predicted"/>
<gene>
    <name evidence="1" type="ORF">A3C12_02730</name>
</gene>
<name>A0A1G2KMQ4_9BACT</name>
<dbReference type="Proteomes" id="UP000178710">
    <property type="component" value="Unassembled WGS sequence"/>
</dbReference>
<organism evidence="1 2">
    <name type="scientific">Candidatus Sungbacteria bacterium RIFCSPHIGHO2_02_FULL_49_20</name>
    <dbReference type="NCBI Taxonomy" id="1802272"/>
    <lineage>
        <taxon>Bacteria</taxon>
        <taxon>Candidatus Sungiibacteriota</taxon>
    </lineage>
</organism>
<evidence type="ECO:0000313" key="2">
    <source>
        <dbReference type="Proteomes" id="UP000178710"/>
    </source>
</evidence>
<dbReference type="AlphaFoldDB" id="A0A1G2KMQ4"/>
<protein>
    <submittedName>
        <fullName evidence="1">Uncharacterized protein</fullName>
    </submittedName>
</protein>
<sequence>MDGVLKCSRYAFGPNRLHYCGPDANREIFSYIQENQNDAGLEILMKQFRTMYPYLRRIATSNGIQDPFDIRVVEAYWIGNQLLENISRNELYRHLVDDHGLKKKLDIKSFTHLTDLIGKGALPHHSFHVFAVWKRTGHEEKAHTLESMDSCRISWGLVTSTDGPFVTVQRKPLTLQNSKLALGELVSERFTRTLDARDDIESLTTGKIVTIHWGVLCETISKRQATMLQRYTLESIALANQII</sequence>
<comment type="caution">
    <text evidence="1">The sequence shown here is derived from an EMBL/GenBank/DDBJ whole genome shotgun (WGS) entry which is preliminary data.</text>
</comment>
<reference evidence="1 2" key="1">
    <citation type="journal article" date="2016" name="Nat. Commun.">
        <title>Thousands of microbial genomes shed light on interconnected biogeochemical processes in an aquifer system.</title>
        <authorList>
            <person name="Anantharaman K."/>
            <person name="Brown C.T."/>
            <person name="Hug L.A."/>
            <person name="Sharon I."/>
            <person name="Castelle C.J."/>
            <person name="Probst A.J."/>
            <person name="Thomas B.C."/>
            <person name="Singh A."/>
            <person name="Wilkins M.J."/>
            <person name="Karaoz U."/>
            <person name="Brodie E.L."/>
            <person name="Williams K.H."/>
            <person name="Hubbard S.S."/>
            <person name="Banfield J.F."/>
        </authorList>
    </citation>
    <scope>NUCLEOTIDE SEQUENCE [LARGE SCALE GENOMIC DNA]</scope>
</reference>
<accession>A0A1G2KMQ4</accession>
<evidence type="ECO:0000313" key="1">
    <source>
        <dbReference type="EMBL" id="OHA00673.1"/>
    </source>
</evidence>
<dbReference type="InterPro" id="IPR045660">
    <property type="entry name" value="DUF6390"/>
</dbReference>
<dbReference type="EMBL" id="MHQK01000051">
    <property type="protein sequence ID" value="OHA00673.1"/>
    <property type="molecule type" value="Genomic_DNA"/>
</dbReference>
<dbReference type="Pfam" id="PF19927">
    <property type="entry name" value="DUF6390"/>
    <property type="match status" value="1"/>
</dbReference>